<dbReference type="AlphaFoldDB" id="A0A5B3FXZ9"/>
<accession>A0A5B3FXZ9</accession>
<organism evidence="1 2">
    <name type="scientific">Alistipes shahii</name>
    <dbReference type="NCBI Taxonomy" id="328814"/>
    <lineage>
        <taxon>Bacteria</taxon>
        <taxon>Pseudomonadati</taxon>
        <taxon>Bacteroidota</taxon>
        <taxon>Bacteroidia</taxon>
        <taxon>Bacteroidales</taxon>
        <taxon>Rikenellaceae</taxon>
        <taxon>Alistipes</taxon>
    </lineage>
</organism>
<evidence type="ECO:0000313" key="2">
    <source>
        <dbReference type="Proteomes" id="UP000323567"/>
    </source>
</evidence>
<evidence type="ECO:0000313" key="1">
    <source>
        <dbReference type="EMBL" id="KAA2366106.1"/>
    </source>
</evidence>
<gene>
    <name evidence="1" type="ORF">F2Y13_13920</name>
</gene>
<comment type="caution">
    <text evidence="1">The sequence shown here is derived from an EMBL/GenBank/DDBJ whole genome shotgun (WGS) entry which is preliminary data.</text>
</comment>
<reference evidence="1 2" key="1">
    <citation type="journal article" date="2019" name="Nat. Med.">
        <title>A library of human gut bacterial isolates paired with longitudinal multiomics data enables mechanistic microbiome research.</title>
        <authorList>
            <person name="Poyet M."/>
            <person name="Groussin M."/>
            <person name="Gibbons S.M."/>
            <person name="Avila-Pacheco J."/>
            <person name="Jiang X."/>
            <person name="Kearney S.M."/>
            <person name="Perrotta A.R."/>
            <person name="Berdy B."/>
            <person name="Zhao S."/>
            <person name="Lieberman T.D."/>
            <person name="Swanson P.K."/>
            <person name="Smith M."/>
            <person name="Roesemann S."/>
            <person name="Alexander J.E."/>
            <person name="Rich S.A."/>
            <person name="Livny J."/>
            <person name="Vlamakis H."/>
            <person name="Clish C."/>
            <person name="Bullock K."/>
            <person name="Deik A."/>
            <person name="Scott J."/>
            <person name="Pierce K.A."/>
            <person name="Xavier R.J."/>
            <person name="Alm E.J."/>
        </authorList>
    </citation>
    <scope>NUCLEOTIDE SEQUENCE [LARGE SCALE GENOMIC DNA]</scope>
    <source>
        <strain evidence="1 2">BIOML-A2</strain>
    </source>
</reference>
<dbReference type="EMBL" id="VVXK01000028">
    <property type="protein sequence ID" value="KAA2366106.1"/>
    <property type="molecule type" value="Genomic_DNA"/>
</dbReference>
<dbReference type="RefSeq" id="WP_087263911.1">
    <property type="nucleotide sequence ID" value="NZ_DBFBVY010000081.1"/>
</dbReference>
<dbReference type="Proteomes" id="UP000323567">
    <property type="component" value="Unassembled WGS sequence"/>
</dbReference>
<protein>
    <recommendedName>
        <fullName evidence="3">Helix-turn-helix domain-containing protein</fullName>
    </recommendedName>
</protein>
<proteinExistence type="predicted"/>
<name>A0A5B3FXZ9_9BACT</name>
<evidence type="ECO:0008006" key="3">
    <source>
        <dbReference type="Google" id="ProtNLM"/>
    </source>
</evidence>
<sequence length="120" mass="14362">MENKQNPRIYRLVPSEQLERLIKTNFLLSKGLLLFEYLCSQSDEPLFLTADAACEVLDIRPETLTRYRQKRLIRPKIYRRQFLYSAYDLLMLVYRINQRNLQNALRRTPRIVVGADEQKV</sequence>